<dbReference type="Proteomes" id="UP000176662">
    <property type="component" value="Unassembled WGS sequence"/>
</dbReference>
<name>A0A1G2DZZ9_9BACT</name>
<dbReference type="Pfam" id="PF01402">
    <property type="entry name" value="RHH_1"/>
    <property type="match status" value="1"/>
</dbReference>
<dbReference type="SUPFAM" id="SSF47598">
    <property type="entry name" value="Ribbon-helix-helix"/>
    <property type="match status" value="1"/>
</dbReference>
<evidence type="ECO:0000259" key="1">
    <source>
        <dbReference type="Pfam" id="PF01402"/>
    </source>
</evidence>
<dbReference type="InterPro" id="IPR010985">
    <property type="entry name" value="Ribbon_hlx_hlx"/>
</dbReference>
<dbReference type="AlphaFoldDB" id="A0A1G2DZZ9"/>
<gene>
    <name evidence="2" type="ORF">A2Z68_00920</name>
</gene>
<comment type="caution">
    <text evidence="2">The sequence shown here is derived from an EMBL/GenBank/DDBJ whole genome shotgun (WGS) entry which is preliminary data.</text>
</comment>
<organism evidence="2 3">
    <name type="scientific">Candidatus Nealsonbacteria bacterium RBG_13_38_11</name>
    <dbReference type="NCBI Taxonomy" id="1801662"/>
    <lineage>
        <taxon>Bacteria</taxon>
        <taxon>Candidatus Nealsoniibacteriota</taxon>
    </lineage>
</organism>
<dbReference type="Gene3D" id="1.10.1220.10">
    <property type="entry name" value="Met repressor-like"/>
    <property type="match status" value="1"/>
</dbReference>
<sequence length="71" mass="8515">MRDVINISLPKDLNRIVENMVREEKYSTKSEFFRDLLRMKIEGRIIHELAESRKELSMGRGRLLRSLRALR</sequence>
<evidence type="ECO:0000313" key="3">
    <source>
        <dbReference type="Proteomes" id="UP000176662"/>
    </source>
</evidence>
<dbReference type="InterPro" id="IPR013321">
    <property type="entry name" value="Arc_rbn_hlx_hlx"/>
</dbReference>
<dbReference type="CDD" id="cd22231">
    <property type="entry name" value="RHH_NikR_HicB-like"/>
    <property type="match status" value="1"/>
</dbReference>
<reference evidence="2 3" key="1">
    <citation type="journal article" date="2016" name="Nat. Commun.">
        <title>Thousands of microbial genomes shed light on interconnected biogeochemical processes in an aquifer system.</title>
        <authorList>
            <person name="Anantharaman K."/>
            <person name="Brown C.T."/>
            <person name="Hug L.A."/>
            <person name="Sharon I."/>
            <person name="Castelle C.J."/>
            <person name="Probst A.J."/>
            <person name="Thomas B.C."/>
            <person name="Singh A."/>
            <person name="Wilkins M.J."/>
            <person name="Karaoz U."/>
            <person name="Brodie E.L."/>
            <person name="Williams K.H."/>
            <person name="Hubbard S.S."/>
            <person name="Banfield J.F."/>
        </authorList>
    </citation>
    <scope>NUCLEOTIDE SEQUENCE [LARGE SCALE GENOMIC DNA]</scope>
</reference>
<dbReference type="InterPro" id="IPR002145">
    <property type="entry name" value="CopG"/>
</dbReference>
<proteinExistence type="predicted"/>
<accession>A0A1G2DZZ9</accession>
<dbReference type="GO" id="GO:0006355">
    <property type="term" value="P:regulation of DNA-templated transcription"/>
    <property type="evidence" value="ECO:0007669"/>
    <property type="project" value="InterPro"/>
</dbReference>
<dbReference type="EMBL" id="MHLX01000015">
    <property type="protein sequence ID" value="OGZ19117.1"/>
    <property type="molecule type" value="Genomic_DNA"/>
</dbReference>
<evidence type="ECO:0000313" key="2">
    <source>
        <dbReference type="EMBL" id="OGZ19117.1"/>
    </source>
</evidence>
<feature type="domain" description="Ribbon-helix-helix protein CopG" evidence="1">
    <location>
        <begin position="4"/>
        <end position="42"/>
    </location>
</feature>
<protein>
    <recommendedName>
        <fullName evidence="1">Ribbon-helix-helix protein CopG domain-containing protein</fullName>
    </recommendedName>
</protein>